<sequence length="120" mass="13539">SLVAEDGEARIRVTLPTETDAGALVDRLGERYAGTQFRSYRERTRPAKTKTEYLASVRDRLTDRQYAALRKAYIGGYFERPRPVTGDDLAASMGVTRATFHQHLVAAQRKLLDEFFADAE</sequence>
<comment type="caution">
    <text evidence="5">The sequence shown here is derived from an EMBL/GenBank/DDBJ whole genome shotgun (WGS) entry which is preliminary data.</text>
</comment>
<keyword evidence="6" id="KW-1185">Reference proteome</keyword>
<gene>
    <name evidence="5" type="ORF">ACFQE1_18870</name>
</gene>
<reference evidence="5 6" key="1">
    <citation type="journal article" date="2019" name="Int. J. Syst. Evol. Microbiol.">
        <title>The Global Catalogue of Microorganisms (GCM) 10K type strain sequencing project: providing services to taxonomists for standard genome sequencing and annotation.</title>
        <authorList>
            <consortium name="The Broad Institute Genomics Platform"/>
            <consortium name="The Broad Institute Genome Sequencing Center for Infectious Disease"/>
            <person name="Wu L."/>
            <person name="Ma J."/>
        </authorList>
    </citation>
    <scope>NUCLEOTIDE SEQUENCE [LARGE SCALE GENOMIC DNA]</scope>
    <source>
        <strain evidence="5 6">NBRC 111368</strain>
    </source>
</reference>
<accession>A0ABD5S4G1</accession>
<dbReference type="Proteomes" id="UP001596328">
    <property type="component" value="Unassembled WGS sequence"/>
</dbReference>
<protein>
    <submittedName>
        <fullName evidence="5">Helix-turn-helix domain-containing protein</fullName>
    </submittedName>
</protein>
<name>A0ABD5S4G1_9EURY</name>
<dbReference type="AlphaFoldDB" id="A0ABD5S4G1"/>
<feature type="non-terminal residue" evidence="5">
    <location>
        <position position="1"/>
    </location>
</feature>
<evidence type="ECO:0000313" key="6">
    <source>
        <dbReference type="Proteomes" id="UP001596328"/>
    </source>
</evidence>
<dbReference type="Pfam" id="PF04967">
    <property type="entry name" value="HTH_10"/>
    <property type="match status" value="1"/>
</dbReference>
<proteinExistence type="predicted"/>
<evidence type="ECO:0000259" key="3">
    <source>
        <dbReference type="Pfam" id="PF04967"/>
    </source>
</evidence>
<dbReference type="Pfam" id="PF15915">
    <property type="entry name" value="BAT"/>
    <property type="match status" value="1"/>
</dbReference>
<evidence type="ECO:0000259" key="4">
    <source>
        <dbReference type="Pfam" id="PF15915"/>
    </source>
</evidence>
<dbReference type="InterPro" id="IPR031803">
    <property type="entry name" value="BAT_GAF/HTH-assoc"/>
</dbReference>
<organism evidence="5 6">
    <name type="scientific">Halobium palmae</name>
    <dbReference type="NCBI Taxonomy" id="1776492"/>
    <lineage>
        <taxon>Archaea</taxon>
        <taxon>Methanobacteriati</taxon>
        <taxon>Methanobacteriota</taxon>
        <taxon>Stenosarchaea group</taxon>
        <taxon>Halobacteria</taxon>
        <taxon>Halobacteriales</taxon>
        <taxon>Haloferacaceae</taxon>
        <taxon>Halobium</taxon>
    </lineage>
</organism>
<evidence type="ECO:0000313" key="5">
    <source>
        <dbReference type="EMBL" id="MFC6726386.1"/>
    </source>
</evidence>
<dbReference type="PANTHER" id="PTHR34236:SF1">
    <property type="entry name" value="DIMETHYL SULFOXIDE REDUCTASE TRANSCRIPTIONAL ACTIVATOR"/>
    <property type="match status" value="1"/>
</dbReference>
<evidence type="ECO:0000256" key="1">
    <source>
        <dbReference type="ARBA" id="ARBA00023015"/>
    </source>
</evidence>
<feature type="domain" description="Bacterioopsin transcriptional activator GAF and HTH associated" evidence="4">
    <location>
        <begin position="1"/>
        <end position="52"/>
    </location>
</feature>
<dbReference type="InterPro" id="IPR007050">
    <property type="entry name" value="HTH_bacterioopsin"/>
</dbReference>
<keyword evidence="1" id="KW-0805">Transcription regulation</keyword>
<feature type="domain" description="HTH bat-type" evidence="3">
    <location>
        <begin position="61"/>
        <end position="112"/>
    </location>
</feature>
<evidence type="ECO:0000256" key="2">
    <source>
        <dbReference type="ARBA" id="ARBA00023163"/>
    </source>
</evidence>
<keyword evidence="2" id="KW-0804">Transcription</keyword>
<dbReference type="EMBL" id="JBHSWU010001080">
    <property type="protein sequence ID" value="MFC6726386.1"/>
    <property type="molecule type" value="Genomic_DNA"/>
</dbReference>
<dbReference type="PANTHER" id="PTHR34236">
    <property type="entry name" value="DIMETHYL SULFOXIDE REDUCTASE TRANSCRIPTIONAL ACTIVATOR"/>
    <property type="match status" value="1"/>
</dbReference>